<feature type="domain" description="EF-hand" evidence="3">
    <location>
        <begin position="59"/>
        <end position="90"/>
    </location>
</feature>
<dbReference type="SMART" id="SM00054">
    <property type="entry name" value="EFh"/>
    <property type="match status" value="1"/>
</dbReference>
<dbReference type="EMBL" id="QBLH01001260">
    <property type="protein sequence ID" value="TGZ52468.1"/>
    <property type="molecule type" value="Genomic_DNA"/>
</dbReference>
<dbReference type="PROSITE" id="PS00018">
    <property type="entry name" value="EF_HAND_1"/>
    <property type="match status" value="1"/>
</dbReference>
<name>A0A4S2KWC8_9HYME</name>
<keyword evidence="5" id="KW-1185">Reference proteome</keyword>
<evidence type="ECO:0000313" key="4">
    <source>
        <dbReference type="EMBL" id="TGZ52468.1"/>
    </source>
</evidence>
<dbReference type="Proteomes" id="UP000310200">
    <property type="component" value="Unassembled WGS sequence"/>
</dbReference>
<evidence type="ECO:0000313" key="5">
    <source>
        <dbReference type="Proteomes" id="UP000310200"/>
    </source>
</evidence>
<dbReference type="AlphaFoldDB" id="A0A4S2KWC8"/>
<dbReference type="PANTHER" id="PTHR23050">
    <property type="entry name" value="CALCIUM BINDING PROTEIN"/>
    <property type="match status" value="1"/>
</dbReference>
<dbReference type="STRING" id="300112.A0A4S2KWC8"/>
<evidence type="ECO:0000256" key="2">
    <source>
        <dbReference type="ARBA" id="ARBA00022837"/>
    </source>
</evidence>
<dbReference type="InterPro" id="IPR018247">
    <property type="entry name" value="EF_Hand_1_Ca_BS"/>
</dbReference>
<dbReference type="CDD" id="cd00051">
    <property type="entry name" value="EFh"/>
    <property type="match status" value="1"/>
</dbReference>
<dbReference type="Gene3D" id="1.10.238.10">
    <property type="entry name" value="EF-hand"/>
    <property type="match status" value="2"/>
</dbReference>
<dbReference type="SUPFAM" id="SSF47473">
    <property type="entry name" value="EF-hand"/>
    <property type="match status" value="1"/>
</dbReference>
<sequence length="90" mass="10011">MAFDAFDHDKKGCISTNMVSTILGMLGHEVSPEELAEIIVEIDTEDVFRDILHELDDALSPEELDMIIEEVDTDGSGTVDFDEFMEVMTG</sequence>
<gene>
    <name evidence="4" type="ORF">DBV15_08868</name>
</gene>
<dbReference type="Pfam" id="PF13499">
    <property type="entry name" value="EF-hand_7"/>
    <property type="match status" value="1"/>
</dbReference>
<organism evidence="4 5">
    <name type="scientific">Temnothorax longispinosus</name>
    <dbReference type="NCBI Taxonomy" id="300112"/>
    <lineage>
        <taxon>Eukaryota</taxon>
        <taxon>Metazoa</taxon>
        <taxon>Ecdysozoa</taxon>
        <taxon>Arthropoda</taxon>
        <taxon>Hexapoda</taxon>
        <taxon>Insecta</taxon>
        <taxon>Pterygota</taxon>
        <taxon>Neoptera</taxon>
        <taxon>Endopterygota</taxon>
        <taxon>Hymenoptera</taxon>
        <taxon>Apocrita</taxon>
        <taxon>Aculeata</taxon>
        <taxon>Formicoidea</taxon>
        <taxon>Formicidae</taxon>
        <taxon>Myrmicinae</taxon>
        <taxon>Temnothorax</taxon>
    </lineage>
</organism>
<comment type="caution">
    <text evidence="4">The sequence shown here is derived from an EMBL/GenBank/DDBJ whole genome shotgun (WGS) entry which is preliminary data.</text>
</comment>
<keyword evidence="1" id="KW-0677">Repeat</keyword>
<evidence type="ECO:0000259" key="3">
    <source>
        <dbReference type="PROSITE" id="PS50222"/>
    </source>
</evidence>
<dbReference type="PROSITE" id="PS50222">
    <property type="entry name" value="EF_HAND_2"/>
    <property type="match status" value="2"/>
</dbReference>
<dbReference type="InterPro" id="IPR050145">
    <property type="entry name" value="Centrin_CML-like"/>
</dbReference>
<dbReference type="InterPro" id="IPR011992">
    <property type="entry name" value="EF-hand-dom_pair"/>
</dbReference>
<protein>
    <submittedName>
        <fullName evidence="4">Troponin</fullName>
    </submittedName>
</protein>
<evidence type="ECO:0000256" key="1">
    <source>
        <dbReference type="ARBA" id="ARBA00022737"/>
    </source>
</evidence>
<feature type="domain" description="EF-hand" evidence="3">
    <location>
        <begin position="1"/>
        <end position="29"/>
    </location>
</feature>
<dbReference type="GO" id="GO:0005509">
    <property type="term" value="F:calcium ion binding"/>
    <property type="evidence" value="ECO:0007669"/>
    <property type="project" value="InterPro"/>
</dbReference>
<accession>A0A4S2KWC8</accession>
<reference evidence="4 5" key="1">
    <citation type="journal article" date="2019" name="Philos. Trans. R. Soc. Lond., B, Biol. Sci.">
        <title>Ant behaviour and brain gene expression of defending hosts depend on the ecological success of the intruding social parasite.</title>
        <authorList>
            <person name="Kaur R."/>
            <person name="Stoldt M."/>
            <person name="Jongepier E."/>
            <person name="Feldmeyer B."/>
            <person name="Menzel F."/>
            <person name="Bornberg-Bauer E."/>
            <person name="Foitzik S."/>
        </authorList>
    </citation>
    <scope>NUCLEOTIDE SEQUENCE [LARGE SCALE GENOMIC DNA]</scope>
    <source>
        <tissue evidence="4">Whole body</tissue>
    </source>
</reference>
<keyword evidence="2" id="KW-0106">Calcium</keyword>
<dbReference type="InterPro" id="IPR002048">
    <property type="entry name" value="EF_hand_dom"/>
</dbReference>
<proteinExistence type="predicted"/>